<evidence type="ECO:0008006" key="4">
    <source>
        <dbReference type="Google" id="ProtNLM"/>
    </source>
</evidence>
<feature type="transmembrane region" description="Helical" evidence="1">
    <location>
        <begin position="103"/>
        <end position="124"/>
    </location>
</feature>
<protein>
    <recommendedName>
        <fullName evidence="4">Glycosyltransferase RgtA/B/C/D-like domain-containing protein</fullName>
    </recommendedName>
</protein>
<dbReference type="EMBL" id="JAYFSI010000007">
    <property type="protein sequence ID" value="MEA5363624.1"/>
    <property type="molecule type" value="Genomic_DNA"/>
</dbReference>
<keyword evidence="3" id="KW-1185">Reference proteome</keyword>
<sequence length="211" mass="21994">MGRHWVPLALLGFAELVLVTAELFHRSAVAAEISENLPSAGRYYEGLFGFRIEGSGRTQFLSAADMARAYAGGTGPAWQILLMAAFLAVVGWYAVARRLGAKPVVAIAAGVLAGVPLVDLLLFSQFGWDAATRGPLLVTLGLALVAWYERSPLVLAVAVVAGVVAVAIADLPGALISATVLVAGAFAAILPGWGVREGPGSRWRRWGSPSS</sequence>
<feature type="transmembrane region" description="Helical" evidence="1">
    <location>
        <begin position="77"/>
        <end position="96"/>
    </location>
</feature>
<feature type="transmembrane region" description="Helical" evidence="1">
    <location>
        <begin position="175"/>
        <end position="195"/>
    </location>
</feature>
<evidence type="ECO:0000313" key="3">
    <source>
        <dbReference type="Proteomes" id="UP001304298"/>
    </source>
</evidence>
<keyword evidence="1" id="KW-1133">Transmembrane helix</keyword>
<comment type="caution">
    <text evidence="2">The sequence shown here is derived from an EMBL/GenBank/DDBJ whole genome shotgun (WGS) entry which is preliminary data.</text>
</comment>
<feature type="transmembrane region" description="Helical" evidence="1">
    <location>
        <begin position="153"/>
        <end position="169"/>
    </location>
</feature>
<gene>
    <name evidence="2" type="ORF">VA596_29110</name>
</gene>
<accession>A0ABU5RDE5</accession>
<dbReference type="Proteomes" id="UP001304298">
    <property type="component" value="Unassembled WGS sequence"/>
</dbReference>
<proteinExistence type="predicted"/>
<dbReference type="RefSeq" id="WP_323331372.1">
    <property type="nucleotide sequence ID" value="NZ_JAYFSI010000007.1"/>
</dbReference>
<name>A0ABU5RDE5_9PSEU</name>
<keyword evidence="1" id="KW-0472">Membrane</keyword>
<keyword evidence="1" id="KW-0812">Transmembrane</keyword>
<evidence type="ECO:0000256" key="1">
    <source>
        <dbReference type="SAM" id="Phobius"/>
    </source>
</evidence>
<reference evidence="2 3" key="1">
    <citation type="submission" date="2023-12" db="EMBL/GenBank/DDBJ databases">
        <title>Amycolatopsis sp. V23-08.</title>
        <authorList>
            <person name="Somphong A."/>
        </authorList>
    </citation>
    <scope>NUCLEOTIDE SEQUENCE [LARGE SCALE GENOMIC DNA]</scope>
    <source>
        <strain evidence="2 3">V23-08</strain>
    </source>
</reference>
<feature type="transmembrane region" description="Helical" evidence="1">
    <location>
        <begin position="130"/>
        <end position="148"/>
    </location>
</feature>
<organism evidence="2 3">
    <name type="scientific">Amycolatopsis heterodermiae</name>
    <dbReference type="NCBI Taxonomy" id="3110235"/>
    <lineage>
        <taxon>Bacteria</taxon>
        <taxon>Bacillati</taxon>
        <taxon>Actinomycetota</taxon>
        <taxon>Actinomycetes</taxon>
        <taxon>Pseudonocardiales</taxon>
        <taxon>Pseudonocardiaceae</taxon>
        <taxon>Amycolatopsis</taxon>
    </lineage>
</organism>
<evidence type="ECO:0000313" key="2">
    <source>
        <dbReference type="EMBL" id="MEA5363624.1"/>
    </source>
</evidence>